<gene>
    <name evidence="13" type="ORF">JAAARDRAFT_132476</name>
</gene>
<keyword evidence="4 11" id="KW-0812">Transmembrane</keyword>
<dbReference type="Pfam" id="PF02517">
    <property type="entry name" value="Rce1-like"/>
    <property type="match status" value="1"/>
</dbReference>
<evidence type="ECO:0000256" key="11">
    <source>
        <dbReference type="SAM" id="Phobius"/>
    </source>
</evidence>
<dbReference type="AlphaFoldDB" id="A0A067Q0Y6"/>
<evidence type="ECO:0000256" key="10">
    <source>
        <dbReference type="ARBA" id="ARBA00049729"/>
    </source>
</evidence>
<keyword evidence="5" id="KW-0378">Hydrolase</keyword>
<evidence type="ECO:0000256" key="2">
    <source>
        <dbReference type="ARBA" id="ARBA00006897"/>
    </source>
</evidence>
<feature type="transmembrane region" description="Helical" evidence="11">
    <location>
        <begin position="291"/>
        <end position="310"/>
    </location>
</feature>
<evidence type="ECO:0000256" key="6">
    <source>
        <dbReference type="ARBA" id="ARBA00022824"/>
    </source>
</evidence>
<reference evidence="14" key="1">
    <citation type="journal article" date="2014" name="Proc. Natl. Acad. Sci. U.S.A.">
        <title>Extensive sampling of basidiomycete genomes demonstrates inadequacy of the white-rot/brown-rot paradigm for wood decay fungi.</title>
        <authorList>
            <person name="Riley R."/>
            <person name="Salamov A.A."/>
            <person name="Brown D.W."/>
            <person name="Nagy L.G."/>
            <person name="Floudas D."/>
            <person name="Held B.W."/>
            <person name="Levasseur A."/>
            <person name="Lombard V."/>
            <person name="Morin E."/>
            <person name="Otillar R."/>
            <person name="Lindquist E.A."/>
            <person name="Sun H."/>
            <person name="LaButti K.M."/>
            <person name="Schmutz J."/>
            <person name="Jabbour D."/>
            <person name="Luo H."/>
            <person name="Baker S.E."/>
            <person name="Pisabarro A.G."/>
            <person name="Walton J.D."/>
            <person name="Blanchette R.A."/>
            <person name="Henrissat B."/>
            <person name="Martin F."/>
            <person name="Cullen D."/>
            <person name="Hibbett D.S."/>
            <person name="Grigoriev I.V."/>
        </authorList>
    </citation>
    <scope>NUCLEOTIDE SEQUENCE [LARGE SCALE GENOMIC DNA]</scope>
    <source>
        <strain evidence="14">MUCL 33604</strain>
    </source>
</reference>
<evidence type="ECO:0000259" key="12">
    <source>
        <dbReference type="Pfam" id="PF02517"/>
    </source>
</evidence>
<dbReference type="HOGENOM" id="CLU_049909_1_0_1"/>
<comment type="catalytic activity">
    <reaction evidence="9">
        <text>Hydrolyzes the peptide bond -P2-(S-farnesyl or geranylgeranyl)C-P1'-P2'-P3'-COOH where P1' and P2' are amino acids with aliphatic sidechains and P3' is any C-terminal residue.</text>
        <dbReference type="EC" id="3.4.26.1"/>
    </reaction>
</comment>
<keyword evidence="3" id="KW-0645">Protease</keyword>
<dbReference type="EMBL" id="KL197722">
    <property type="protein sequence ID" value="KDQ56261.1"/>
    <property type="molecule type" value="Genomic_DNA"/>
</dbReference>
<dbReference type="InterPro" id="IPR003675">
    <property type="entry name" value="Rce1/LyrA-like_dom"/>
</dbReference>
<name>A0A067Q0Y6_9AGAM</name>
<comment type="similarity">
    <text evidence="2">Belongs to the peptidase U48 family.</text>
</comment>
<dbReference type="STRING" id="933084.A0A067Q0Y6"/>
<dbReference type="InParanoid" id="A0A067Q0Y6"/>
<dbReference type="EC" id="3.4.26.1" evidence="10"/>
<evidence type="ECO:0000313" key="14">
    <source>
        <dbReference type="Proteomes" id="UP000027265"/>
    </source>
</evidence>
<dbReference type="OrthoDB" id="271604at2759"/>
<keyword evidence="7 11" id="KW-1133">Transmembrane helix</keyword>
<dbReference type="FunCoup" id="A0A067Q0Y6">
    <property type="interactions" value="319"/>
</dbReference>
<dbReference type="PANTHER" id="PTHR13046:SF0">
    <property type="entry name" value="CAAX PRENYL PROTEASE 2"/>
    <property type="match status" value="1"/>
</dbReference>
<evidence type="ECO:0000313" key="13">
    <source>
        <dbReference type="EMBL" id="KDQ56261.1"/>
    </source>
</evidence>
<evidence type="ECO:0000256" key="4">
    <source>
        <dbReference type="ARBA" id="ARBA00022692"/>
    </source>
</evidence>
<feature type="transmembrane region" description="Helical" evidence="11">
    <location>
        <begin position="72"/>
        <end position="95"/>
    </location>
</feature>
<keyword evidence="8 11" id="KW-0472">Membrane</keyword>
<keyword evidence="14" id="KW-1185">Reference proteome</keyword>
<dbReference type="GO" id="GO:0071586">
    <property type="term" value="P:CAAX-box protein processing"/>
    <property type="evidence" value="ECO:0007669"/>
    <property type="project" value="InterPro"/>
</dbReference>
<evidence type="ECO:0000256" key="8">
    <source>
        <dbReference type="ARBA" id="ARBA00023136"/>
    </source>
</evidence>
<evidence type="ECO:0000256" key="3">
    <source>
        <dbReference type="ARBA" id="ARBA00022670"/>
    </source>
</evidence>
<dbReference type="Proteomes" id="UP000027265">
    <property type="component" value="Unassembled WGS sequence"/>
</dbReference>
<feature type="domain" description="CAAX prenyl protease 2/Lysostaphin resistance protein A-like" evidence="12">
    <location>
        <begin position="162"/>
        <end position="273"/>
    </location>
</feature>
<dbReference type="GO" id="GO:0004222">
    <property type="term" value="F:metalloendopeptidase activity"/>
    <property type="evidence" value="ECO:0007669"/>
    <property type="project" value="InterPro"/>
</dbReference>
<comment type="subcellular location">
    <subcellularLocation>
        <location evidence="1">Endoplasmic reticulum membrane</location>
        <topology evidence="1">Multi-pass membrane protein</topology>
    </subcellularLocation>
</comment>
<evidence type="ECO:0000256" key="5">
    <source>
        <dbReference type="ARBA" id="ARBA00022801"/>
    </source>
</evidence>
<evidence type="ECO:0000256" key="1">
    <source>
        <dbReference type="ARBA" id="ARBA00004477"/>
    </source>
</evidence>
<proteinExistence type="inferred from homology"/>
<accession>A0A067Q0Y6</accession>
<organism evidence="13 14">
    <name type="scientific">Jaapia argillacea MUCL 33604</name>
    <dbReference type="NCBI Taxonomy" id="933084"/>
    <lineage>
        <taxon>Eukaryota</taxon>
        <taxon>Fungi</taxon>
        <taxon>Dikarya</taxon>
        <taxon>Basidiomycota</taxon>
        <taxon>Agaricomycotina</taxon>
        <taxon>Agaricomycetes</taxon>
        <taxon>Agaricomycetidae</taxon>
        <taxon>Jaapiales</taxon>
        <taxon>Jaapiaceae</taxon>
        <taxon>Jaapia</taxon>
    </lineage>
</organism>
<dbReference type="GO" id="GO:0005789">
    <property type="term" value="C:endoplasmic reticulum membrane"/>
    <property type="evidence" value="ECO:0007669"/>
    <property type="project" value="UniProtKB-SubCell"/>
</dbReference>
<feature type="transmembrane region" description="Helical" evidence="11">
    <location>
        <begin position="122"/>
        <end position="145"/>
    </location>
</feature>
<evidence type="ECO:0000256" key="7">
    <source>
        <dbReference type="ARBA" id="ARBA00022989"/>
    </source>
</evidence>
<sequence length="328" mass="37393">MFISYYGPIMTARAAHTFAALFTFLYVGSLYAVKNARLSFAAKTVRVPNGGPRVKERDERWRDDPDVIKARLTVASLVTLACCALVYFVVFTPLAREHEVSFFTFESTIIRLGLGLEGPHTVYPYLVAPMLFFGPLYALSLAQMLPFQRCFVFRRDVIGVLFSWQGFRNFVVGPITEELVFRSCILAIYKMNGASEAAMIFVAPLWFGAAHLHHAWDCFNRYGRTWAAARRAILMTIFQSVYTTLFGAHSAFLFLRTGSVYPPIVSHIFCNIMGVPQMGEELKRFPRNKRGIKIAYVVGVLGYIYALGAWTRTDDSFYWRPYYETPKF</sequence>
<dbReference type="InterPro" id="IPR039731">
    <property type="entry name" value="Rce1"/>
</dbReference>
<feature type="transmembrane region" description="Helical" evidence="11">
    <location>
        <begin position="14"/>
        <end position="33"/>
    </location>
</feature>
<feature type="transmembrane region" description="Helical" evidence="11">
    <location>
        <begin position="232"/>
        <end position="254"/>
    </location>
</feature>
<protein>
    <recommendedName>
        <fullName evidence="10">intramembrane prenyl-peptidase Rce1</fullName>
        <ecNumber evidence="10">3.4.26.1</ecNumber>
    </recommendedName>
</protein>
<evidence type="ECO:0000256" key="9">
    <source>
        <dbReference type="ARBA" id="ARBA00047280"/>
    </source>
</evidence>
<dbReference type="PANTHER" id="PTHR13046">
    <property type="entry name" value="PROTEASE U48 CAAX PRENYL PROTEASE RCE1"/>
    <property type="match status" value="1"/>
</dbReference>
<keyword evidence="6" id="KW-0256">Endoplasmic reticulum</keyword>